<dbReference type="PROSITE" id="PS50887">
    <property type="entry name" value="GGDEF"/>
    <property type="match status" value="1"/>
</dbReference>
<protein>
    <recommendedName>
        <fullName evidence="1">diguanylate cyclase</fullName>
        <ecNumber evidence="1">2.7.7.65</ecNumber>
    </recommendedName>
</protein>
<evidence type="ECO:0000256" key="2">
    <source>
        <dbReference type="ARBA" id="ARBA00034247"/>
    </source>
</evidence>
<dbReference type="SUPFAM" id="SSF55073">
    <property type="entry name" value="Nucleotide cyclase"/>
    <property type="match status" value="1"/>
</dbReference>
<dbReference type="FunFam" id="3.30.70.270:FF:000001">
    <property type="entry name" value="Diguanylate cyclase domain protein"/>
    <property type="match status" value="1"/>
</dbReference>
<dbReference type="GO" id="GO:1902201">
    <property type="term" value="P:negative regulation of bacterial-type flagellum-dependent cell motility"/>
    <property type="evidence" value="ECO:0007669"/>
    <property type="project" value="TreeGrafter"/>
</dbReference>
<evidence type="ECO:0000259" key="6">
    <source>
        <dbReference type="PROSITE" id="PS50887"/>
    </source>
</evidence>
<evidence type="ECO:0000256" key="4">
    <source>
        <dbReference type="SAM" id="Coils"/>
    </source>
</evidence>
<dbReference type="SUPFAM" id="SSF52172">
    <property type="entry name" value="CheY-like"/>
    <property type="match status" value="1"/>
</dbReference>
<dbReference type="PROSITE" id="PS50110">
    <property type="entry name" value="RESPONSE_REGULATORY"/>
    <property type="match status" value="1"/>
</dbReference>
<keyword evidence="8" id="KW-1185">Reference proteome</keyword>
<organism evidence="7 8">
    <name type="scientific">Mariprofundus erugo</name>
    <dbReference type="NCBI Taxonomy" id="2528639"/>
    <lineage>
        <taxon>Bacteria</taxon>
        <taxon>Pseudomonadati</taxon>
        <taxon>Pseudomonadota</taxon>
        <taxon>Candidatius Mariprofundia</taxon>
        <taxon>Mariprofundales</taxon>
        <taxon>Mariprofundaceae</taxon>
        <taxon>Mariprofundus</taxon>
    </lineage>
</organism>
<dbReference type="InterPro" id="IPR011006">
    <property type="entry name" value="CheY-like_superfamily"/>
</dbReference>
<dbReference type="AlphaFoldDB" id="A0A5R9GSK0"/>
<gene>
    <name evidence="7" type="ORF">FEF65_02390</name>
</gene>
<feature type="domain" description="Response regulatory" evidence="5">
    <location>
        <begin position="7"/>
        <end position="124"/>
    </location>
</feature>
<dbReference type="OrthoDB" id="5296056at2"/>
<evidence type="ECO:0000313" key="7">
    <source>
        <dbReference type="EMBL" id="TLS68578.1"/>
    </source>
</evidence>
<dbReference type="RefSeq" id="WP_138238197.1">
    <property type="nucleotide sequence ID" value="NZ_VBRY01000002.1"/>
</dbReference>
<reference evidence="7 8" key="1">
    <citation type="journal article" date="2019" name="Appl. Environ. Microbiol.">
        <title>Environmental Evidence and Genomic Insight of Iron-oxidizing Bacteria Preference Towards More Corrosion Resistant Stainless Steel at Higher Salinities.</title>
        <authorList>
            <person name="Garrison C.E."/>
            <person name="Price K.A."/>
            <person name="Field E.K."/>
        </authorList>
    </citation>
    <scope>NUCLEOTIDE SEQUENCE [LARGE SCALE GENOMIC DNA]</scope>
    <source>
        <strain evidence="7 8">P3</strain>
    </source>
</reference>
<comment type="catalytic activity">
    <reaction evidence="2">
        <text>2 GTP = 3',3'-c-di-GMP + 2 diphosphate</text>
        <dbReference type="Rhea" id="RHEA:24898"/>
        <dbReference type="ChEBI" id="CHEBI:33019"/>
        <dbReference type="ChEBI" id="CHEBI:37565"/>
        <dbReference type="ChEBI" id="CHEBI:58805"/>
        <dbReference type="EC" id="2.7.7.65"/>
    </reaction>
</comment>
<comment type="caution">
    <text evidence="7">The sequence shown here is derived from an EMBL/GenBank/DDBJ whole genome shotgun (WGS) entry which is preliminary data.</text>
</comment>
<evidence type="ECO:0000313" key="8">
    <source>
        <dbReference type="Proteomes" id="UP000306585"/>
    </source>
</evidence>
<dbReference type="Pfam" id="PF00990">
    <property type="entry name" value="GGDEF"/>
    <property type="match status" value="1"/>
</dbReference>
<dbReference type="InterPro" id="IPR043128">
    <property type="entry name" value="Rev_trsase/Diguanyl_cyclase"/>
</dbReference>
<dbReference type="GO" id="GO:0043709">
    <property type="term" value="P:cell adhesion involved in single-species biofilm formation"/>
    <property type="evidence" value="ECO:0007669"/>
    <property type="project" value="TreeGrafter"/>
</dbReference>
<dbReference type="Pfam" id="PF00072">
    <property type="entry name" value="Response_reg"/>
    <property type="match status" value="1"/>
</dbReference>
<dbReference type="NCBIfam" id="TIGR00254">
    <property type="entry name" value="GGDEF"/>
    <property type="match status" value="1"/>
</dbReference>
<keyword evidence="3" id="KW-0597">Phosphoprotein</keyword>
<dbReference type="EMBL" id="VBRY01000002">
    <property type="protein sequence ID" value="TLS68578.1"/>
    <property type="molecule type" value="Genomic_DNA"/>
</dbReference>
<evidence type="ECO:0000259" key="5">
    <source>
        <dbReference type="PROSITE" id="PS50110"/>
    </source>
</evidence>
<proteinExistence type="predicted"/>
<accession>A0A5R9GSK0</accession>
<dbReference type="GO" id="GO:0000160">
    <property type="term" value="P:phosphorelay signal transduction system"/>
    <property type="evidence" value="ECO:0007669"/>
    <property type="project" value="InterPro"/>
</dbReference>
<keyword evidence="4" id="KW-0175">Coiled coil</keyword>
<dbReference type="Gene3D" id="3.40.50.2300">
    <property type="match status" value="1"/>
</dbReference>
<dbReference type="GO" id="GO:0005886">
    <property type="term" value="C:plasma membrane"/>
    <property type="evidence" value="ECO:0007669"/>
    <property type="project" value="TreeGrafter"/>
</dbReference>
<dbReference type="InterPro" id="IPR001789">
    <property type="entry name" value="Sig_transdc_resp-reg_receiver"/>
</dbReference>
<name>A0A5R9GSK0_9PROT</name>
<evidence type="ECO:0000256" key="1">
    <source>
        <dbReference type="ARBA" id="ARBA00012528"/>
    </source>
</evidence>
<feature type="modified residue" description="4-aspartylphosphate" evidence="3">
    <location>
        <position position="57"/>
    </location>
</feature>
<dbReference type="SMART" id="SM00267">
    <property type="entry name" value="GGDEF"/>
    <property type="match status" value="1"/>
</dbReference>
<dbReference type="CDD" id="cd01949">
    <property type="entry name" value="GGDEF"/>
    <property type="match status" value="1"/>
</dbReference>
<dbReference type="Proteomes" id="UP000306585">
    <property type="component" value="Unassembled WGS sequence"/>
</dbReference>
<feature type="coiled-coil region" evidence="4">
    <location>
        <begin position="133"/>
        <end position="160"/>
    </location>
</feature>
<dbReference type="PANTHER" id="PTHR45138">
    <property type="entry name" value="REGULATORY COMPONENTS OF SENSORY TRANSDUCTION SYSTEM"/>
    <property type="match status" value="1"/>
</dbReference>
<dbReference type="InterPro" id="IPR029787">
    <property type="entry name" value="Nucleotide_cyclase"/>
</dbReference>
<dbReference type="InterPro" id="IPR050469">
    <property type="entry name" value="Diguanylate_Cyclase"/>
</dbReference>
<dbReference type="SMART" id="SM00448">
    <property type="entry name" value="REC"/>
    <property type="match status" value="1"/>
</dbReference>
<dbReference type="Gene3D" id="3.30.70.270">
    <property type="match status" value="1"/>
</dbReference>
<feature type="domain" description="GGDEF" evidence="6">
    <location>
        <begin position="188"/>
        <end position="325"/>
    </location>
</feature>
<dbReference type="EC" id="2.7.7.65" evidence="1"/>
<dbReference type="InterPro" id="IPR000160">
    <property type="entry name" value="GGDEF_dom"/>
</dbReference>
<dbReference type="GO" id="GO:0052621">
    <property type="term" value="F:diguanylate cyclase activity"/>
    <property type="evidence" value="ECO:0007669"/>
    <property type="project" value="UniProtKB-EC"/>
</dbReference>
<dbReference type="PANTHER" id="PTHR45138:SF9">
    <property type="entry name" value="DIGUANYLATE CYCLASE DGCM-RELATED"/>
    <property type="match status" value="1"/>
</dbReference>
<sequence length="325" mass="36006">MAELRPIVLLVDEQKLVHSLVASMLIKAPDIELHHCYESDKAVAMAEHIGPTVILQDLQMAGISGMELLQEYRSRTAIAEVPVLMLSATTAPEVKAEAFARGADDYLEKMPHPIEMIARIRHHSRAYTDHLERAAALQALENERQKLAEANLALELLSSLDGLTGIANRRYFDTAFEREWQRAMRETEPISLFMIDVDYFKSYNDNYGHQAGDECLQRVANALAEVLQRPADIVARYGGEEFIALLPGTHSRGVLQVAEVMRKAVMALQLPHAHSPVAAVVTVSIGLATVLPMLKHEPTELIAAADQALYAAKRDGRNRVISNGF</sequence>
<evidence type="ECO:0000256" key="3">
    <source>
        <dbReference type="PROSITE-ProRule" id="PRU00169"/>
    </source>
</evidence>